<evidence type="ECO:0008006" key="3">
    <source>
        <dbReference type="Google" id="ProtNLM"/>
    </source>
</evidence>
<organism evidence="1 2">
    <name type="scientific">Roridomyces roridus</name>
    <dbReference type="NCBI Taxonomy" id="1738132"/>
    <lineage>
        <taxon>Eukaryota</taxon>
        <taxon>Fungi</taxon>
        <taxon>Dikarya</taxon>
        <taxon>Basidiomycota</taxon>
        <taxon>Agaricomycotina</taxon>
        <taxon>Agaricomycetes</taxon>
        <taxon>Agaricomycetidae</taxon>
        <taxon>Agaricales</taxon>
        <taxon>Marasmiineae</taxon>
        <taxon>Mycenaceae</taxon>
        <taxon>Roridomyces</taxon>
    </lineage>
</organism>
<dbReference type="Proteomes" id="UP001221142">
    <property type="component" value="Unassembled WGS sequence"/>
</dbReference>
<proteinExistence type="predicted"/>
<keyword evidence="2" id="KW-1185">Reference proteome</keyword>
<reference evidence="1" key="1">
    <citation type="submission" date="2023-03" db="EMBL/GenBank/DDBJ databases">
        <title>Massive genome expansion in bonnet fungi (Mycena s.s.) driven by repeated elements and novel gene families across ecological guilds.</title>
        <authorList>
            <consortium name="Lawrence Berkeley National Laboratory"/>
            <person name="Harder C.B."/>
            <person name="Miyauchi S."/>
            <person name="Viragh M."/>
            <person name="Kuo A."/>
            <person name="Thoen E."/>
            <person name="Andreopoulos B."/>
            <person name="Lu D."/>
            <person name="Skrede I."/>
            <person name="Drula E."/>
            <person name="Henrissat B."/>
            <person name="Morin E."/>
            <person name="Kohler A."/>
            <person name="Barry K."/>
            <person name="LaButti K."/>
            <person name="Morin E."/>
            <person name="Salamov A."/>
            <person name="Lipzen A."/>
            <person name="Mereny Z."/>
            <person name="Hegedus B."/>
            <person name="Baldrian P."/>
            <person name="Stursova M."/>
            <person name="Weitz H."/>
            <person name="Taylor A."/>
            <person name="Grigoriev I.V."/>
            <person name="Nagy L.G."/>
            <person name="Martin F."/>
            <person name="Kauserud H."/>
        </authorList>
    </citation>
    <scope>NUCLEOTIDE SEQUENCE</scope>
    <source>
        <strain evidence="1">9284</strain>
    </source>
</reference>
<dbReference type="EMBL" id="JARKIF010000049">
    <property type="protein sequence ID" value="KAJ7607593.1"/>
    <property type="molecule type" value="Genomic_DNA"/>
</dbReference>
<sequence>MDIDNSPIGHLPPEILEPTGRDRRDLLSRVCPRWHAICNSTPLLGHSPIFTAPNPLREQRNISTILSRSDGLPVSVIIDMISRPEHAPEAVLEYQPLWTSGQLENLVLAVQRAVTSFHTPQTCQNSPSSPRSTLP</sequence>
<gene>
    <name evidence="1" type="ORF">FB45DRAFT_1040282</name>
</gene>
<comment type="caution">
    <text evidence="1">The sequence shown here is derived from an EMBL/GenBank/DDBJ whole genome shotgun (WGS) entry which is preliminary data.</text>
</comment>
<evidence type="ECO:0000313" key="1">
    <source>
        <dbReference type="EMBL" id="KAJ7607593.1"/>
    </source>
</evidence>
<accession>A0AAD7B2L9</accession>
<protein>
    <recommendedName>
        <fullName evidence="3">F-box domain-containing protein</fullName>
    </recommendedName>
</protein>
<dbReference type="AlphaFoldDB" id="A0AAD7B2L9"/>
<name>A0AAD7B2L9_9AGAR</name>
<evidence type="ECO:0000313" key="2">
    <source>
        <dbReference type="Proteomes" id="UP001221142"/>
    </source>
</evidence>